<keyword evidence="5 7" id="KW-0251">Elongation factor</keyword>
<evidence type="ECO:0000256" key="8">
    <source>
        <dbReference type="NCBIfam" id="TIGR00038"/>
    </source>
</evidence>
<evidence type="ECO:0000256" key="9">
    <source>
        <dbReference type="RuleBase" id="RU004389"/>
    </source>
</evidence>
<organism evidence="12 13">
    <name type="scientific">Candidatus Falkowbacteria bacterium RIFOXYA2_FULL_47_19</name>
    <dbReference type="NCBI Taxonomy" id="1797994"/>
    <lineage>
        <taxon>Bacteria</taxon>
        <taxon>Candidatus Falkowiibacteriota</taxon>
    </lineage>
</organism>
<dbReference type="Pfam" id="PF01132">
    <property type="entry name" value="EFP"/>
    <property type="match status" value="1"/>
</dbReference>
<feature type="domain" description="Translation elongation factor P/YeiP central" evidence="11">
    <location>
        <begin position="67"/>
        <end position="121"/>
    </location>
</feature>
<dbReference type="CDD" id="cd05794">
    <property type="entry name" value="S1_EF-P_repeat_2"/>
    <property type="match status" value="1"/>
</dbReference>
<dbReference type="AlphaFoldDB" id="A0A1F5SGJ2"/>
<evidence type="ECO:0000259" key="11">
    <source>
        <dbReference type="SMART" id="SM01185"/>
    </source>
</evidence>
<dbReference type="NCBIfam" id="NF001810">
    <property type="entry name" value="PRK00529.1"/>
    <property type="match status" value="1"/>
</dbReference>
<keyword evidence="4 7" id="KW-0963">Cytoplasm</keyword>
<evidence type="ECO:0000259" key="10">
    <source>
        <dbReference type="SMART" id="SM00841"/>
    </source>
</evidence>
<dbReference type="InterPro" id="IPR013185">
    <property type="entry name" value="Transl_elong_KOW-like"/>
</dbReference>
<evidence type="ECO:0000256" key="6">
    <source>
        <dbReference type="ARBA" id="ARBA00022917"/>
    </source>
</evidence>
<dbReference type="PANTHER" id="PTHR30053:SF14">
    <property type="entry name" value="TRANSLATION ELONGATION FACTOR KOW-LIKE DOMAIN-CONTAINING PROTEIN"/>
    <property type="match status" value="1"/>
</dbReference>
<dbReference type="SMART" id="SM00841">
    <property type="entry name" value="Elong-fact-P_C"/>
    <property type="match status" value="1"/>
</dbReference>
<evidence type="ECO:0000256" key="3">
    <source>
        <dbReference type="ARBA" id="ARBA00009479"/>
    </source>
</evidence>
<dbReference type="Pfam" id="PF09285">
    <property type="entry name" value="Elong-fact-P_C"/>
    <property type="match status" value="1"/>
</dbReference>
<dbReference type="CDD" id="cd04470">
    <property type="entry name" value="S1_EF-P_repeat_1"/>
    <property type="match status" value="1"/>
</dbReference>
<dbReference type="PANTHER" id="PTHR30053">
    <property type="entry name" value="ELONGATION FACTOR P"/>
    <property type="match status" value="1"/>
</dbReference>
<dbReference type="GO" id="GO:0003746">
    <property type="term" value="F:translation elongation factor activity"/>
    <property type="evidence" value="ECO:0007669"/>
    <property type="project" value="UniProtKB-UniRule"/>
</dbReference>
<dbReference type="InterPro" id="IPR008991">
    <property type="entry name" value="Translation_prot_SH3-like_sf"/>
</dbReference>
<comment type="subcellular location">
    <subcellularLocation>
        <location evidence="1 7">Cytoplasm</location>
    </subcellularLocation>
</comment>
<evidence type="ECO:0000256" key="4">
    <source>
        <dbReference type="ARBA" id="ARBA00022490"/>
    </source>
</evidence>
<dbReference type="Proteomes" id="UP000178367">
    <property type="component" value="Unassembled WGS sequence"/>
</dbReference>
<evidence type="ECO:0000313" key="12">
    <source>
        <dbReference type="EMBL" id="OGF25794.1"/>
    </source>
</evidence>
<protein>
    <recommendedName>
        <fullName evidence="7 8">Elongation factor P</fullName>
        <shortName evidence="7">EF-P</shortName>
    </recommendedName>
</protein>
<dbReference type="GO" id="GO:0043043">
    <property type="term" value="P:peptide biosynthetic process"/>
    <property type="evidence" value="ECO:0007669"/>
    <property type="project" value="InterPro"/>
</dbReference>
<dbReference type="InterPro" id="IPR012340">
    <property type="entry name" value="NA-bd_OB-fold"/>
</dbReference>
<evidence type="ECO:0000256" key="5">
    <source>
        <dbReference type="ARBA" id="ARBA00022768"/>
    </source>
</evidence>
<comment type="function">
    <text evidence="7">Involved in peptide bond synthesis. Stimulates efficient translation and peptide-bond synthesis on native or reconstituted 70S ribosomes in vitro. Probably functions indirectly by altering the affinity of the ribosome for aminoacyl-tRNA, thus increasing their reactivity as acceptors for peptidyl transferase.</text>
</comment>
<comment type="similarity">
    <text evidence="3 7 9">Belongs to the elongation factor P family.</text>
</comment>
<dbReference type="FunFam" id="2.30.30.30:FF:000003">
    <property type="entry name" value="Elongation factor P"/>
    <property type="match status" value="1"/>
</dbReference>
<dbReference type="SMART" id="SM01185">
    <property type="entry name" value="EFP"/>
    <property type="match status" value="1"/>
</dbReference>
<dbReference type="SUPFAM" id="SSF50104">
    <property type="entry name" value="Translation proteins SH3-like domain"/>
    <property type="match status" value="1"/>
</dbReference>
<dbReference type="InterPro" id="IPR015365">
    <property type="entry name" value="Elong-fact-P_C"/>
</dbReference>
<dbReference type="GO" id="GO:0005829">
    <property type="term" value="C:cytosol"/>
    <property type="evidence" value="ECO:0007669"/>
    <property type="project" value="UniProtKB-ARBA"/>
</dbReference>
<dbReference type="Gene3D" id="2.40.50.140">
    <property type="entry name" value="Nucleic acid-binding proteins"/>
    <property type="match status" value="2"/>
</dbReference>
<evidence type="ECO:0000313" key="13">
    <source>
        <dbReference type="Proteomes" id="UP000178367"/>
    </source>
</evidence>
<comment type="pathway">
    <text evidence="2 7">Protein biosynthesis; polypeptide chain elongation.</text>
</comment>
<dbReference type="Gene3D" id="2.30.30.30">
    <property type="match status" value="1"/>
</dbReference>
<proteinExistence type="inferred from homology"/>
<dbReference type="FunFam" id="2.40.50.140:FF:000009">
    <property type="entry name" value="Elongation factor P"/>
    <property type="match status" value="1"/>
</dbReference>
<reference evidence="12 13" key="1">
    <citation type="journal article" date="2016" name="Nat. Commun.">
        <title>Thousands of microbial genomes shed light on interconnected biogeochemical processes in an aquifer system.</title>
        <authorList>
            <person name="Anantharaman K."/>
            <person name="Brown C.T."/>
            <person name="Hug L.A."/>
            <person name="Sharon I."/>
            <person name="Castelle C.J."/>
            <person name="Probst A.J."/>
            <person name="Thomas B.C."/>
            <person name="Singh A."/>
            <person name="Wilkins M.J."/>
            <person name="Karaoz U."/>
            <person name="Brodie E.L."/>
            <person name="Williams K.H."/>
            <person name="Hubbard S.S."/>
            <person name="Banfield J.F."/>
        </authorList>
    </citation>
    <scope>NUCLEOTIDE SEQUENCE [LARGE SCALE GENOMIC DNA]</scope>
</reference>
<name>A0A1F5SGJ2_9BACT</name>
<accession>A0A1F5SGJ2</accession>
<dbReference type="InterPro" id="IPR011768">
    <property type="entry name" value="Transl_elongation_fac_P"/>
</dbReference>
<dbReference type="EMBL" id="MFGB01000020">
    <property type="protein sequence ID" value="OGF25794.1"/>
    <property type="molecule type" value="Genomic_DNA"/>
</dbReference>
<dbReference type="InterPro" id="IPR013852">
    <property type="entry name" value="Transl_elong_P/YeiP_CS"/>
</dbReference>
<dbReference type="HAMAP" id="MF_00141">
    <property type="entry name" value="EF_P"/>
    <property type="match status" value="1"/>
</dbReference>
<dbReference type="STRING" id="1797994.A2227_01165"/>
<dbReference type="NCBIfam" id="TIGR00038">
    <property type="entry name" value="efp"/>
    <property type="match status" value="1"/>
</dbReference>
<dbReference type="PIRSF" id="PIRSF005901">
    <property type="entry name" value="EF-P"/>
    <property type="match status" value="1"/>
</dbReference>
<gene>
    <name evidence="7" type="primary">efp</name>
    <name evidence="12" type="ORF">A2227_01165</name>
</gene>
<evidence type="ECO:0000256" key="1">
    <source>
        <dbReference type="ARBA" id="ARBA00004496"/>
    </source>
</evidence>
<comment type="caution">
    <text evidence="12">The sequence shown here is derived from an EMBL/GenBank/DDBJ whole genome shotgun (WGS) entry which is preliminary data.</text>
</comment>
<evidence type="ECO:0000256" key="7">
    <source>
        <dbReference type="HAMAP-Rule" id="MF_00141"/>
    </source>
</evidence>
<dbReference type="UniPathway" id="UPA00345"/>
<sequence>MLNMNEIKVGKVIQINKEPFVITKTDHHKMGRGGAVLKVKLRNLVTGAVLEKTFQGNDKAEEADTEKKKANFLYADDTNANFMDNESYEQFTLSLDSIGEKRQYLKDGTDVEVLYFDGNPVAINLSIKMDFRVVSAPPAVKGNSAGNVTKAVELETGATINVPLFINEGDIIRINTETGEYVERA</sequence>
<keyword evidence="6 7" id="KW-0648">Protein biosynthesis</keyword>
<dbReference type="Pfam" id="PF08207">
    <property type="entry name" value="EFP_N"/>
    <property type="match status" value="1"/>
</dbReference>
<evidence type="ECO:0000256" key="2">
    <source>
        <dbReference type="ARBA" id="ARBA00004815"/>
    </source>
</evidence>
<dbReference type="PROSITE" id="PS01275">
    <property type="entry name" value="EFP"/>
    <property type="match status" value="1"/>
</dbReference>
<dbReference type="SUPFAM" id="SSF50249">
    <property type="entry name" value="Nucleic acid-binding proteins"/>
    <property type="match status" value="2"/>
</dbReference>
<dbReference type="InterPro" id="IPR014722">
    <property type="entry name" value="Rib_uL2_dom2"/>
</dbReference>
<dbReference type="FunFam" id="2.40.50.140:FF:000004">
    <property type="entry name" value="Elongation factor P"/>
    <property type="match status" value="1"/>
</dbReference>
<dbReference type="InterPro" id="IPR001059">
    <property type="entry name" value="Transl_elong_P/YeiP_cen"/>
</dbReference>
<dbReference type="InterPro" id="IPR020599">
    <property type="entry name" value="Transl_elong_fac_P/YeiP"/>
</dbReference>
<feature type="domain" description="Elongation factor P C-terminal" evidence="10">
    <location>
        <begin position="129"/>
        <end position="184"/>
    </location>
</feature>